<dbReference type="InterPro" id="IPR035979">
    <property type="entry name" value="RBD_domain_sf"/>
</dbReference>
<keyword evidence="2 4" id="KW-0694">RNA-binding</keyword>
<feature type="region of interest" description="Disordered" evidence="5">
    <location>
        <begin position="321"/>
        <end position="340"/>
    </location>
</feature>
<dbReference type="InterPro" id="IPR012677">
    <property type="entry name" value="Nucleotide-bd_a/b_plait_sf"/>
</dbReference>
<keyword evidence="3" id="KW-0539">Nucleus</keyword>
<dbReference type="SUPFAM" id="SSF54928">
    <property type="entry name" value="RNA-binding domain, RBD"/>
    <property type="match status" value="1"/>
</dbReference>
<dbReference type="Pfam" id="PF00076">
    <property type="entry name" value="RRM_1"/>
    <property type="match status" value="1"/>
</dbReference>
<dbReference type="Gene3D" id="3.30.70.330">
    <property type="match status" value="1"/>
</dbReference>
<evidence type="ECO:0000256" key="1">
    <source>
        <dbReference type="ARBA" id="ARBA00004604"/>
    </source>
</evidence>
<dbReference type="GO" id="GO:0003723">
    <property type="term" value="F:RNA binding"/>
    <property type="evidence" value="ECO:0007669"/>
    <property type="project" value="UniProtKB-UniRule"/>
</dbReference>
<feature type="domain" description="RRM" evidence="6">
    <location>
        <begin position="12"/>
        <end position="89"/>
    </location>
</feature>
<dbReference type="PROSITE" id="PS50102">
    <property type="entry name" value="RRM"/>
    <property type="match status" value="1"/>
</dbReference>
<accession>A0AA86W0V7</accession>
<feature type="compositionally biased region" description="Polar residues" evidence="5">
    <location>
        <begin position="327"/>
        <end position="340"/>
    </location>
</feature>
<dbReference type="PANTHER" id="PTHR23099">
    <property type="entry name" value="TRANSCRIPTIONAL REGULATOR"/>
    <property type="match status" value="1"/>
</dbReference>
<proteinExistence type="predicted"/>
<feature type="region of interest" description="Disordered" evidence="5">
    <location>
        <begin position="292"/>
        <end position="312"/>
    </location>
</feature>
<evidence type="ECO:0000256" key="4">
    <source>
        <dbReference type="PROSITE-ProRule" id="PRU00176"/>
    </source>
</evidence>
<dbReference type="Gramene" id="rna-AYBTSS11_LOCUS27781">
    <property type="protein sequence ID" value="CAJ1975655.1"/>
    <property type="gene ID" value="gene-AYBTSS11_LOCUS27781"/>
</dbReference>
<organism evidence="7 8">
    <name type="scientific">Sphenostylis stenocarpa</name>
    <dbReference type="NCBI Taxonomy" id="92480"/>
    <lineage>
        <taxon>Eukaryota</taxon>
        <taxon>Viridiplantae</taxon>
        <taxon>Streptophyta</taxon>
        <taxon>Embryophyta</taxon>
        <taxon>Tracheophyta</taxon>
        <taxon>Spermatophyta</taxon>
        <taxon>Magnoliopsida</taxon>
        <taxon>eudicotyledons</taxon>
        <taxon>Gunneridae</taxon>
        <taxon>Pentapetalae</taxon>
        <taxon>rosids</taxon>
        <taxon>fabids</taxon>
        <taxon>Fabales</taxon>
        <taxon>Fabaceae</taxon>
        <taxon>Papilionoideae</taxon>
        <taxon>50 kb inversion clade</taxon>
        <taxon>NPAAA clade</taxon>
        <taxon>indigoferoid/millettioid clade</taxon>
        <taxon>Phaseoleae</taxon>
        <taxon>Sphenostylis</taxon>
    </lineage>
</organism>
<evidence type="ECO:0000259" key="6">
    <source>
        <dbReference type="PROSITE" id="PS50102"/>
    </source>
</evidence>
<name>A0AA86W0V7_9FABA</name>
<evidence type="ECO:0000256" key="2">
    <source>
        <dbReference type="ARBA" id="ARBA00022884"/>
    </source>
</evidence>
<dbReference type="SMART" id="SM00360">
    <property type="entry name" value="RRM"/>
    <property type="match status" value="1"/>
</dbReference>
<evidence type="ECO:0000256" key="5">
    <source>
        <dbReference type="SAM" id="MobiDB-lite"/>
    </source>
</evidence>
<sequence length="394" mass="44717">MEQEVEETKNAVRIFIGGLGEAVSAEDLRSLFSSLGSVQAVQTIRTKGRSFAYLDFLSDPKSLSKLFSKARYNGCLWKGGRLRLEKAKEDYLMQLNREWEQVALDEATQPAPASPKQMPYTATIPSKSNTKHLNIFFPRLRKVKSIPFSGTGKHKYSFQNIKVSQLPVHFCDCEEHCSPLVIRRDKLSIDRGAAESGGMNDEEISIMNAVMNKLIQKEKNFCAENLGKDKYSYETPNALQSDEREDSATDEDDLIINIETKKKKTALIGNQELERILENQESWLNKRKIAKEEPDKNMPQVEKGNNINPNKKKKIKSLPKLEMESNAEVSTTPGGKGNMQTLPNKVGSGAQPTEPEHGFEELSFMVSEVFMERTCWFRRQYFFQCFSHIAEIGL</sequence>
<dbReference type="InterPro" id="IPR034138">
    <property type="entry name" value="NOP8_RRM"/>
</dbReference>
<gene>
    <name evidence="7" type="ORF">AYBTSS11_LOCUS27781</name>
</gene>
<dbReference type="GO" id="GO:0005730">
    <property type="term" value="C:nucleolus"/>
    <property type="evidence" value="ECO:0007669"/>
    <property type="project" value="UniProtKB-SubCell"/>
</dbReference>
<comment type="subcellular location">
    <subcellularLocation>
        <location evidence="1">Nucleus</location>
        <location evidence="1">Nucleolus</location>
    </subcellularLocation>
</comment>
<evidence type="ECO:0000256" key="3">
    <source>
        <dbReference type="ARBA" id="ARBA00023242"/>
    </source>
</evidence>
<dbReference type="AlphaFoldDB" id="A0AA86W0V7"/>
<keyword evidence="8" id="KW-1185">Reference proteome</keyword>
<dbReference type="PANTHER" id="PTHR23099:SF0">
    <property type="entry name" value="GERM CELL NUCLEAR ACIDIC PROTEIN"/>
    <property type="match status" value="1"/>
</dbReference>
<dbReference type="EMBL" id="OY731406">
    <property type="protein sequence ID" value="CAJ1975655.1"/>
    <property type="molecule type" value="Genomic_DNA"/>
</dbReference>
<dbReference type="InterPro" id="IPR000504">
    <property type="entry name" value="RRM_dom"/>
</dbReference>
<evidence type="ECO:0000313" key="7">
    <source>
        <dbReference type="EMBL" id="CAJ1975655.1"/>
    </source>
</evidence>
<protein>
    <recommendedName>
        <fullName evidence="6">RRM domain-containing protein</fullName>
    </recommendedName>
</protein>
<dbReference type="Proteomes" id="UP001189624">
    <property type="component" value="Chromosome 9"/>
</dbReference>
<dbReference type="CDD" id="cd12226">
    <property type="entry name" value="RRM_NOL8"/>
    <property type="match status" value="1"/>
</dbReference>
<evidence type="ECO:0000313" key="8">
    <source>
        <dbReference type="Proteomes" id="UP001189624"/>
    </source>
</evidence>
<reference evidence="7" key="1">
    <citation type="submission" date="2023-10" db="EMBL/GenBank/DDBJ databases">
        <authorList>
            <person name="Domelevo Entfellner J.-B."/>
        </authorList>
    </citation>
    <scope>NUCLEOTIDE SEQUENCE</scope>
</reference>